<proteinExistence type="inferred from homology"/>
<evidence type="ECO:0000256" key="2">
    <source>
        <dbReference type="ARBA" id="ARBA00007020"/>
    </source>
</evidence>
<evidence type="ECO:0000256" key="8">
    <source>
        <dbReference type="ARBA" id="ARBA00023136"/>
    </source>
</evidence>
<dbReference type="InParanoid" id="C1DYW3"/>
<evidence type="ECO:0000256" key="6">
    <source>
        <dbReference type="ARBA" id="ARBA00022989"/>
    </source>
</evidence>
<keyword evidence="5" id="KW-0999">Mitochondrion inner membrane</keyword>
<evidence type="ECO:0000256" key="3">
    <source>
        <dbReference type="ARBA" id="ARBA00014604"/>
    </source>
</evidence>
<dbReference type="RefSeq" id="XP_002500240.1">
    <property type="nucleotide sequence ID" value="XM_002500194.1"/>
</dbReference>
<evidence type="ECO:0000256" key="1">
    <source>
        <dbReference type="ARBA" id="ARBA00004448"/>
    </source>
</evidence>
<dbReference type="OrthoDB" id="6147888at2759"/>
<dbReference type="AlphaFoldDB" id="C1DYW3"/>
<name>C1DYW3_MICCC</name>
<evidence type="ECO:0000256" key="5">
    <source>
        <dbReference type="ARBA" id="ARBA00022792"/>
    </source>
</evidence>
<evidence type="ECO:0000256" key="4">
    <source>
        <dbReference type="ARBA" id="ARBA00022692"/>
    </source>
</evidence>
<organism evidence="9 10">
    <name type="scientific">Micromonas commoda (strain RCC299 / NOUM17 / CCMP2709)</name>
    <name type="common">Picoplanktonic green alga</name>
    <dbReference type="NCBI Taxonomy" id="296587"/>
    <lineage>
        <taxon>Eukaryota</taxon>
        <taxon>Viridiplantae</taxon>
        <taxon>Chlorophyta</taxon>
        <taxon>Mamiellophyceae</taxon>
        <taxon>Mamiellales</taxon>
        <taxon>Mamiellaceae</taxon>
        <taxon>Micromonas</taxon>
    </lineage>
</organism>
<keyword evidence="4" id="KW-0812">Transmembrane</keyword>
<reference evidence="9 10" key="1">
    <citation type="journal article" date="2009" name="Science">
        <title>Green evolution and dynamic adaptations revealed by genomes of the marine picoeukaryotes Micromonas.</title>
        <authorList>
            <person name="Worden A.Z."/>
            <person name="Lee J.H."/>
            <person name="Mock T."/>
            <person name="Rouze P."/>
            <person name="Simmons M.P."/>
            <person name="Aerts A.L."/>
            <person name="Allen A.E."/>
            <person name="Cuvelier M.L."/>
            <person name="Derelle E."/>
            <person name="Everett M.V."/>
            <person name="Foulon E."/>
            <person name="Grimwood J."/>
            <person name="Gundlach H."/>
            <person name="Henrissat B."/>
            <person name="Napoli C."/>
            <person name="McDonald S.M."/>
            <person name="Parker M.S."/>
            <person name="Rombauts S."/>
            <person name="Salamov A."/>
            <person name="Von Dassow P."/>
            <person name="Badger J.H."/>
            <person name="Coutinho P.M."/>
            <person name="Demir E."/>
            <person name="Dubchak I."/>
            <person name="Gentemann C."/>
            <person name="Eikrem W."/>
            <person name="Gready J.E."/>
            <person name="John U."/>
            <person name="Lanier W."/>
            <person name="Lindquist E.A."/>
            <person name="Lucas S."/>
            <person name="Mayer K.F."/>
            <person name="Moreau H."/>
            <person name="Not F."/>
            <person name="Otillar R."/>
            <person name="Panaud O."/>
            <person name="Pangilinan J."/>
            <person name="Paulsen I."/>
            <person name="Piegu B."/>
            <person name="Poliakov A."/>
            <person name="Robbens S."/>
            <person name="Schmutz J."/>
            <person name="Toulza E."/>
            <person name="Wyss T."/>
            <person name="Zelensky A."/>
            <person name="Zhou K."/>
            <person name="Armbrust E.V."/>
            <person name="Bhattacharya D."/>
            <person name="Goodenough U.W."/>
            <person name="Van de Peer Y."/>
            <person name="Grigoriev I.V."/>
        </authorList>
    </citation>
    <scope>NUCLEOTIDE SEQUENCE [LARGE SCALE GENOMIC DNA]</scope>
    <source>
        <strain evidence="10">RCC299 / NOUM17</strain>
    </source>
</reference>
<dbReference type="Proteomes" id="UP000002009">
    <property type="component" value="Chromosome 2"/>
</dbReference>
<keyword evidence="7" id="KW-0496">Mitochondrion</keyword>
<dbReference type="PANTHER" id="PTHR13603:SF1">
    <property type="entry name" value="TRANSMEMBRANE PROTEIN 186"/>
    <property type="match status" value="1"/>
</dbReference>
<evidence type="ECO:0000256" key="7">
    <source>
        <dbReference type="ARBA" id="ARBA00023128"/>
    </source>
</evidence>
<keyword evidence="6" id="KW-1133">Transmembrane helix</keyword>
<protein>
    <recommendedName>
        <fullName evidence="3">Transmembrane protein 186</fullName>
    </recommendedName>
</protein>
<comment type="subcellular location">
    <subcellularLocation>
        <location evidence="1">Mitochondrion inner membrane</location>
        <topology evidence="1">Multi-pass membrane protein</topology>
    </subcellularLocation>
</comment>
<gene>
    <name evidence="9" type="ORF">MICPUN_55805</name>
</gene>
<sequence length="279" mass="29722">MSRRGASVLARLATVAGSSAYVAPTTLSRVPSAALGGIRPVSITAVALGRVGHPCTARGFAASAPFASLSPSRSMSSAPYARDDARGDGAIAKHVLYRGPWLLTFRTLVRFKVFQLMGVSSLVVPLTAVFNNEPVATTTTAAVAAVVGGAGACSLALQYYASRYVGELSMIRARGTKHGANHRTRVRISTMDFWGHRVDKDFSPEDVVPPLKDLPAEALGEMAAQMFVPLDVVGSHQHVLSLRHGDLRDKKRLFALLTGEGLELPKAWRDEDESKVGSE</sequence>
<dbReference type="eggNOG" id="ENOG502S595">
    <property type="taxonomic scope" value="Eukaryota"/>
</dbReference>
<dbReference type="InterPro" id="IPR026571">
    <property type="entry name" value="Tmem186"/>
</dbReference>
<evidence type="ECO:0000313" key="10">
    <source>
        <dbReference type="Proteomes" id="UP000002009"/>
    </source>
</evidence>
<comment type="similarity">
    <text evidence="2">Belongs to the TMEM186 family.</text>
</comment>
<dbReference type="GeneID" id="8240951"/>
<dbReference type="EMBL" id="CP001323">
    <property type="protein sequence ID" value="ACO61498.1"/>
    <property type="molecule type" value="Genomic_DNA"/>
</dbReference>
<dbReference type="GO" id="GO:0005743">
    <property type="term" value="C:mitochondrial inner membrane"/>
    <property type="evidence" value="ECO:0007669"/>
    <property type="project" value="UniProtKB-SubCell"/>
</dbReference>
<dbReference type="STRING" id="296587.C1DYW3"/>
<keyword evidence="8" id="KW-0472">Membrane</keyword>
<dbReference type="PANTHER" id="PTHR13603">
    <property type="entry name" value="TRANSMEMBRANE PROTEIN 186"/>
    <property type="match status" value="1"/>
</dbReference>
<dbReference type="KEGG" id="mis:MICPUN_55805"/>
<keyword evidence="10" id="KW-1185">Reference proteome</keyword>
<evidence type="ECO:0000313" key="9">
    <source>
        <dbReference type="EMBL" id="ACO61498.1"/>
    </source>
</evidence>
<accession>C1DYW3</accession>